<sequence>MEGREPMERVMSGPYLDLRFLRIVSNSKRDLVSSRRLEEMKEGPGGSFLPSLRWNSRDRIRAATQIETTTTNQISIVD</sequence>
<accession>A0ACB9EYF8</accession>
<protein>
    <submittedName>
        <fullName evidence="1">Uncharacterized protein</fullName>
    </submittedName>
</protein>
<proteinExistence type="predicted"/>
<name>A0ACB9EYF8_CICIN</name>
<reference evidence="1 2" key="2">
    <citation type="journal article" date="2022" name="Mol. Ecol. Resour.">
        <title>The genomes of chicory, endive, great burdock and yacon provide insights into Asteraceae paleo-polyploidization history and plant inulin production.</title>
        <authorList>
            <person name="Fan W."/>
            <person name="Wang S."/>
            <person name="Wang H."/>
            <person name="Wang A."/>
            <person name="Jiang F."/>
            <person name="Liu H."/>
            <person name="Zhao H."/>
            <person name="Xu D."/>
            <person name="Zhang Y."/>
        </authorList>
    </citation>
    <scope>NUCLEOTIDE SEQUENCE [LARGE SCALE GENOMIC DNA]</scope>
    <source>
        <strain evidence="2">cv. Punajuju</strain>
        <tissue evidence="1">Leaves</tissue>
    </source>
</reference>
<organism evidence="1 2">
    <name type="scientific">Cichorium intybus</name>
    <name type="common">Chicory</name>
    <dbReference type="NCBI Taxonomy" id="13427"/>
    <lineage>
        <taxon>Eukaryota</taxon>
        <taxon>Viridiplantae</taxon>
        <taxon>Streptophyta</taxon>
        <taxon>Embryophyta</taxon>
        <taxon>Tracheophyta</taxon>
        <taxon>Spermatophyta</taxon>
        <taxon>Magnoliopsida</taxon>
        <taxon>eudicotyledons</taxon>
        <taxon>Gunneridae</taxon>
        <taxon>Pentapetalae</taxon>
        <taxon>asterids</taxon>
        <taxon>campanulids</taxon>
        <taxon>Asterales</taxon>
        <taxon>Asteraceae</taxon>
        <taxon>Cichorioideae</taxon>
        <taxon>Cichorieae</taxon>
        <taxon>Cichoriinae</taxon>
        <taxon>Cichorium</taxon>
    </lineage>
</organism>
<dbReference type="EMBL" id="CM042011">
    <property type="protein sequence ID" value="KAI3764079.1"/>
    <property type="molecule type" value="Genomic_DNA"/>
</dbReference>
<dbReference type="Proteomes" id="UP001055811">
    <property type="component" value="Linkage Group LG03"/>
</dbReference>
<evidence type="ECO:0000313" key="1">
    <source>
        <dbReference type="EMBL" id="KAI3764079.1"/>
    </source>
</evidence>
<gene>
    <name evidence="1" type="ORF">L2E82_14079</name>
</gene>
<keyword evidence="2" id="KW-1185">Reference proteome</keyword>
<reference evidence="2" key="1">
    <citation type="journal article" date="2022" name="Mol. Ecol. Resour.">
        <title>The genomes of chicory, endive, great burdock and yacon provide insights into Asteraceae palaeo-polyploidization history and plant inulin production.</title>
        <authorList>
            <person name="Fan W."/>
            <person name="Wang S."/>
            <person name="Wang H."/>
            <person name="Wang A."/>
            <person name="Jiang F."/>
            <person name="Liu H."/>
            <person name="Zhao H."/>
            <person name="Xu D."/>
            <person name="Zhang Y."/>
        </authorList>
    </citation>
    <scope>NUCLEOTIDE SEQUENCE [LARGE SCALE GENOMIC DNA]</scope>
    <source>
        <strain evidence="2">cv. Punajuju</strain>
    </source>
</reference>
<comment type="caution">
    <text evidence="1">The sequence shown here is derived from an EMBL/GenBank/DDBJ whole genome shotgun (WGS) entry which is preliminary data.</text>
</comment>
<evidence type="ECO:0000313" key="2">
    <source>
        <dbReference type="Proteomes" id="UP001055811"/>
    </source>
</evidence>